<sequence>MEPEGTTDSSQRGGQESGLNSSENEDSSTKSNSLAVFFNSKKSSVREDSIKSPESSTISNTENTSSKSNLNNQESKPKLVNLYKDDHNICNDNKAKPLNPFINSQDRDMENLLKLKDKEIRKWITATITLSFFSATLLGIIILMLFVF</sequence>
<dbReference type="WBParaSite" id="SVE_0396200.1">
    <property type="protein sequence ID" value="SVE_0396200.1"/>
    <property type="gene ID" value="SVE_0396200"/>
</dbReference>
<accession>A0A0K0F572</accession>
<proteinExistence type="predicted"/>
<reference evidence="3" key="1">
    <citation type="submission" date="2014-07" db="EMBL/GenBank/DDBJ databases">
        <authorList>
            <person name="Martin A.A"/>
            <person name="De Silva N."/>
        </authorList>
    </citation>
    <scope>NUCLEOTIDE SEQUENCE</scope>
</reference>
<keyword evidence="3" id="KW-1185">Reference proteome</keyword>
<keyword evidence="2" id="KW-1133">Transmembrane helix</keyword>
<reference evidence="4" key="2">
    <citation type="submission" date="2015-08" db="UniProtKB">
        <authorList>
            <consortium name="WormBaseParasite"/>
        </authorList>
    </citation>
    <scope>IDENTIFICATION</scope>
</reference>
<keyword evidence="2" id="KW-0812">Transmembrane</keyword>
<feature type="region of interest" description="Disordered" evidence="1">
    <location>
        <begin position="1"/>
        <end position="78"/>
    </location>
</feature>
<feature type="compositionally biased region" description="Polar residues" evidence="1">
    <location>
        <begin position="1"/>
        <end position="22"/>
    </location>
</feature>
<feature type="compositionally biased region" description="Low complexity" evidence="1">
    <location>
        <begin position="52"/>
        <end position="72"/>
    </location>
</feature>
<organism evidence="3 4">
    <name type="scientific">Strongyloides venezuelensis</name>
    <name type="common">Threadworm</name>
    <dbReference type="NCBI Taxonomy" id="75913"/>
    <lineage>
        <taxon>Eukaryota</taxon>
        <taxon>Metazoa</taxon>
        <taxon>Ecdysozoa</taxon>
        <taxon>Nematoda</taxon>
        <taxon>Chromadorea</taxon>
        <taxon>Rhabditida</taxon>
        <taxon>Tylenchina</taxon>
        <taxon>Panagrolaimomorpha</taxon>
        <taxon>Strongyloidoidea</taxon>
        <taxon>Strongyloididae</taxon>
        <taxon>Strongyloides</taxon>
    </lineage>
</organism>
<evidence type="ECO:0000313" key="4">
    <source>
        <dbReference type="WBParaSite" id="SVE_0396200.1"/>
    </source>
</evidence>
<evidence type="ECO:0000256" key="1">
    <source>
        <dbReference type="SAM" id="MobiDB-lite"/>
    </source>
</evidence>
<evidence type="ECO:0000256" key="2">
    <source>
        <dbReference type="SAM" id="Phobius"/>
    </source>
</evidence>
<evidence type="ECO:0000313" key="3">
    <source>
        <dbReference type="Proteomes" id="UP000035680"/>
    </source>
</evidence>
<dbReference type="AlphaFoldDB" id="A0A0K0F572"/>
<feature type="transmembrane region" description="Helical" evidence="2">
    <location>
        <begin position="123"/>
        <end position="147"/>
    </location>
</feature>
<protein>
    <submittedName>
        <fullName evidence="4">Uncharacterized protein</fullName>
    </submittedName>
</protein>
<dbReference type="Proteomes" id="UP000035680">
    <property type="component" value="Unassembled WGS sequence"/>
</dbReference>
<name>A0A0K0F572_STRVS</name>
<keyword evidence="2" id="KW-0472">Membrane</keyword>